<dbReference type="PROSITE" id="PS50209">
    <property type="entry name" value="CARD"/>
    <property type="match status" value="1"/>
</dbReference>
<dbReference type="GO" id="GO:0006915">
    <property type="term" value="P:apoptotic process"/>
    <property type="evidence" value="ECO:0007669"/>
    <property type="project" value="UniProtKB-KW"/>
</dbReference>
<keyword evidence="2" id="KW-0677">Repeat</keyword>
<keyword evidence="1" id="KW-0053">Apoptosis</keyword>
<dbReference type="PRINTS" id="PR00364">
    <property type="entry name" value="DISEASERSIST"/>
</dbReference>
<dbReference type="PANTHER" id="PTHR22845:SF5">
    <property type="entry name" value="APOPTOTIC PROTEASE-ACTIVATING FACTOR 1"/>
    <property type="match status" value="1"/>
</dbReference>
<dbReference type="EMBL" id="NEVH01009370">
    <property type="protein sequence ID" value="PNF33457.1"/>
    <property type="molecule type" value="Genomic_DNA"/>
</dbReference>
<keyword evidence="5" id="KW-1185">Reference proteome</keyword>
<dbReference type="InterPro" id="IPR036388">
    <property type="entry name" value="WH-like_DNA-bd_sf"/>
</dbReference>
<dbReference type="OrthoDB" id="1357022at2759"/>
<dbReference type="EMBL" id="NEVH01009370">
    <property type="protein sequence ID" value="PNF33459.1"/>
    <property type="molecule type" value="Genomic_DNA"/>
</dbReference>
<organism evidence="4 5">
    <name type="scientific">Cryptotermes secundus</name>
    <dbReference type="NCBI Taxonomy" id="105785"/>
    <lineage>
        <taxon>Eukaryota</taxon>
        <taxon>Metazoa</taxon>
        <taxon>Ecdysozoa</taxon>
        <taxon>Arthropoda</taxon>
        <taxon>Hexapoda</taxon>
        <taxon>Insecta</taxon>
        <taxon>Pterygota</taxon>
        <taxon>Neoptera</taxon>
        <taxon>Polyneoptera</taxon>
        <taxon>Dictyoptera</taxon>
        <taxon>Blattodea</taxon>
        <taxon>Blattoidea</taxon>
        <taxon>Termitoidae</taxon>
        <taxon>Kalotermitidae</taxon>
        <taxon>Cryptotermitinae</taxon>
        <taxon>Cryptotermes</taxon>
    </lineage>
</organism>
<dbReference type="Gene3D" id="1.10.10.10">
    <property type="entry name" value="Winged helix-like DNA-binding domain superfamily/Winged helix DNA-binding domain"/>
    <property type="match status" value="1"/>
</dbReference>
<proteinExistence type="predicted"/>
<dbReference type="InterPro" id="IPR011029">
    <property type="entry name" value="DEATH-like_dom_sf"/>
</dbReference>
<dbReference type="Gene3D" id="1.10.533.10">
    <property type="entry name" value="Death Domain, Fas"/>
    <property type="match status" value="1"/>
</dbReference>
<dbReference type="CDD" id="cd01671">
    <property type="entry name" value="CARD"/>
    <property type="match status" value="1"/>
</dbReference>
<dbReference type="Pfam" id="PF00619">
    <property type="entry name" value="CARD"/>
    <property type="match status" value="1"/>
</dbReference>
<dbReference type="GO" id="GO:0043531">
    <property type="term" value="F:ADP binding"/>
    <property type="evidence" value="ECO:0007669"/>
    <property type="project" value="InterPro"/>
</dbReference>
<evidence type="ECO:0000256" key="2">
    <source>
        <dbReference type="ARBA" id="ARBA00022737"/>
    </source>
</evidence>
<accession>A0A2J7QXY4</accession>
<evidence type="ECO:0000256" key="1">
    <source>
        <dbReference type="ARBA" id="ARBA00022703"/>
    </source>
</evidence>
<sequence>MDTVRRMRLQTLREKIVQDVHVEYILDYLISKDVLSEDEMERIKGEKTRKDQTRHLLDILPKKNIDAFEHFVQALKGPYPWLSEQLEAEGPESYQIEEKSFFDSLLLGGLPQSPPHNVERKEKVEEVRQHLHSLKRGHYVVLHGMTGSGKSCLAAAALDNKQLVIEKFKGAVYWIGVGDINTERSGDLLCHMTDLMEKLSHHPEVELKRQVQSSTSINGARESLRRYFTSDALREGLLILDDVSSPEVIEAFDVGCKILVTTKDSWVMKSVEGRQCLVKVSEGFLEQESLCLMAKCVGVDISQLPPQAKKIHKLCKGVPMVIALIGAQLADNKDDVQRNPGRWNYYLDTLTRRDYGKIKRLSFSQEDGMLGAIGLCVDNLPDDMKCFYHDFALFVEDVNIRPEVLETLWSRNKYEVEDIMS</sequence>
<dbReference type="GO" id="GO:0005829">
    <property type="term" value="C:cytosol"/>
    <property type="evidence" value="ECO:0007669"/>
    <property type="project" value="UniProtKB-ARBA"/>
</dbReference>
<dbReference type="InterPro" id="IPR042197">
    <property type="entry name" value="Apaf_helical"/>
</dbReference>
<dbReference type="InterPro" id="IPR002182">
    <property type="entry name" value="NB-ARC"/>
</dbReference>
<protein>
    <recommendedName>
        <fullName evidence="3">CARD domain-containing protein</fullName>
    </recommendedName>
</protein>
<evidence type="ECO:0000259" key="3">
    <source>
        <dbReference type="PROSITE" id="PS50209"/>
    </source>
</evidence>
<feature type="domain" description="CARD" evidence="3">
    <location>
        <begin position="1"/>
        <end position="90"/>
    </location>
</feature>
<dbReference type="Pfam" id="PF00931">
    <property type="entry name" value="NB-ARC"/>
    <property type="match status" value="1"/>
</dbReference>
<dbReference type="SMART" id="SM00114">
    <property type="entry name" value="CARD"/>
    <property type="match status" value="1"/>
</dbReference>
<dbReference type="Proteomes" id="UP000235965">
    <property type="component" value="Unassembled WGS sequence"/>
</dbReference>
<comment type="caution">
    <text evidence="4">The sequence shown here is derived from an EMBL/GenBank/DDBJ whole genome shotgun (WGS) entry which is preliminary data.</text>
</comment>
<dbReference type="InterPro" id="IPR001315">
    <property type="entry name" value="CARD"/>
</dbReference>
<feature type="non-terminal residue" evidence="4">
    <location>
        <position position="421"/>
    </location>
</feature>
<dbReference type="PANTHER" id="PTHR22845">
    <property type="entry name" value="APOPTOTIC PROTEASE-ACTIVATING FACTOR 1"/>
    <property type="match status" value="1"/>
</dbReference>
<dbReference type="Gene3D" id="3.40.50.300">
    <property type="entry name" value="P-loop containing nucleotide triphosphate hydrolases"/>
    <property type="match status" value="1"/>
</dbReference>
<reference evidence="4 5" key="1">
    <citation type="submission" date="2017-12" db="EMBL/GenBank/DDBJ databases">
        <title>Hemimetabolous genomes reveal molecular basis of termite eusociality.</title>
        <authorList>
            <person name="Harrison M.C."/>
            <person name="Jongepier E."/>
            <person name="Robertson H.M."/>
            <person name="Arning N."/>
            <person name="Bitard-Feildel T."/>
            <person name="Chao H."/>
            <person name="Childers C.P."/>
            <person name="Dinh H."/>
            <person name="Doddapaneni H."/>
            <person name="Dugan S."/>
            <person name="Gowin J."/>
            <person name="Greiner C."/>
            <person name="Han Y."/>
            <person name="Hu H."/>
            <person name="Hughes D.S.T."/>
            <person name="Huylmans A.-K."/>
            <person name="Kemena C."/>
            <person name="Kremer L.P.M."/>
            <person name="Lee S.L."/>
            <person name="Lopez-Ezquerra A."/>
            <person name="Mallet L."/>
            <person name="Monroy-Kuhn J.M."/>
            <person name="Moser A."/>
            <person name="Murali S.C."/>
            <person name="Muzny D.M."/>
            <person name="Otani S."/>
            <person name="Piulachs M.-D."/>
            <person name="Poelchau M."/>
            <person name="Qu J."/>
            <person name="Schaub F."/>
            <person name="Wada-Katsumata A."/>
            <person name="Worley K.C."/>
            <person name="Xie Q."/>
            <person name="Ylla G."/>
            <person name="Poulsen M."/>
            <person name="Gibbs R.A."/>
            <person name="Schal C."/>
            <person name="Richards S."/>
            <person name="Belles X."/>
            <person name="Korb J."/>
            <person name="Bornberg-Bauer E."/>
        </authorList>
    </citation>
    <scope>NUCLEOTIDE SEQUENCE [LARGE SCALE GENOMIC DNA]</scope>
    <source>
        <tissue evidence="4">Whole body</tissue>
    </source>
</reference>
<dbReference type="SUPFAM" id="SSF52540">
    <property type="entry name" value="P-loop containing nucleoside triphosphate hydrolases"/>
    <property type="match status" value="1"/>
</dbReference>
<dbReference type="GO" id="GO:0042981">
    <property type="term" value="P:regulation of apoptotic process"/>
    <property type="evidence" value="ECO:0007669"/>
    <property type="project" value="InterPro"/>
</dbReference>
<evidence type="ECO:0000313" key="4">
    <source>
        <dbReference type="EMBL" id="PNF33457.1"/>
    </source>
</evidence>
<dbReference type="Gene3D" id="1.10.8.430">
    <property type="entry name" value="Helical domain of apoptotic protease-activating factors"/>
    <property type="match status" value="1"/>
</dbReference>
<name>A0A2J7QXY4_9NEOP</name>
<gene>
    <name evidence="4" type="ORF">B7P43_G03236</name>
</gene>
<dbReference type="InterPro" id="IPR027417">
    <property type="entry name" value="P-loop_NTPase"/>
</dbReference>
<evidence type="ECO:0000313" key="5">
    <source>
        <dbReference type="Proteomes" id="UP000235965"/>
    </source>
</evidence>
<dbReference type="SUPFAM" id="SSF47986">
    <property type="entry name" value="DEATH domain"/>
    <property type="match status" value="1"/>
</dbReference>
<dbReference type="AlphaFoldDB" id="A0A2J7QXY4"/>